<dbReference type="Proteomes" id="UP001596303">
    <property type="component" value="Unassembled WGS sequence"/>
</dbReference>
<dbReference type="EMBL" id="JBHSSW010000003">
    <property type="protein sequence ID" value="MFC6196967.1"/>
    <property type="molecule type" value="Genomic_DNA"/>
</dbReference>
<accession>A0ABW1S6D8</accession>
<evidence type="ECO:0000313" key="3">
    <source>
        <dbReference type="Proteomes" id="UP001596303"/>
    </source>
</evidence>
<feature type="chain" id="PRO_5045889442" description="DUF4410 domain-containing protein" evidence="1">
    <location>
        <begin position="20"/>
        <end position="167"/>
    </location>
</feature>
<proteinExistence type="predicted"/>
<evidence type="ECO:0008006" key="4">
    <source>
        <dbReference type="Google" id="ProtNLM"/>
    </source>
</evidence>
<gene>
    <name evidence="2" type="ORF">ACFQDM_02705</name>
</gene>
<evidence type="ECO:0000313" key="2">
    <source>
        <dbReference type="EMBL" id="MFC6196967.1"/>
    </source>
</evidence>
<protein>
    <recommendedName>
        <fullName evidence="4">DUF4410 domain-containing protein</fullName>
    </recommendedName>
</protein>
<name>A0ABW1S6D8_9PROT</name>
<dbReference type="RefSeq" id="WP_377375111.1">
    <property type="nucleotide sequence ID" value="NZ_JBHSSW010000003.1"/>
</dbReference>
<comment type="caution">
    <text evidence="2">The sequence shown here is derived from an EMBL/GenBank/DDBJ whole genome shotgun (WGS) entry which is preliminary data.</text>
</comment>
<feature type="signal peptide" evidence="1">
    <location>
        <begin position="1"/>
        <end position="19"/>
    </location>
</feature>
<organism evidence="2 3">
    <name type="scientific">Ponticaulis profundi</name>
    <dbReference type="NCBI Taxonomy" id="2665222"/>
    <lineage>
        <taxon>Bacteria</taxon>
        <taxon>Pseudomonadati</taxon>
        <taxon>Pseudomonadota</taxon>
        <taxon>Alphaproteobacteria</taxon>
        <taxon>Hyphomonadales</taxon>
        <taxon>Hyphomonadaceae</taxon>
        <taxon>Ponticaulis</taxon>
    </lineage>
</organism>
<reference evidence="3" key="1">
    <citation type="journal article" date="2019" name="Int. J. Syst. Evol. Microbiol.">
        <title>The Global Catalogue of Microorganisms (GCM) 10K type strain sequencing project: providing services to taxonomists for standard genome sequencing and annotation.</title>
        <authorList>
            <consortium name="The Broad Institute Genomics Platform"/>
            <consortium name="The Broad Institute Genome Sequencing Center for Infectious Disease"/>
            <person name="Wu L."/>
            <person name="Ma J."/>
        </authorList>
    </citation>
    <scope>NUCLEOTIDE SEQUENCE [LARGE SCALE GENOMIC DNA]</scope>
    <source>
        <strain evidence="3">CGMCC-1.15741</strain>
    </source>
</reference>
<keyword evidence="3" id="KW-1185">Reference proteome</keyword>
<keyword evidence="1" id="KW-0732">Signal</keyword>
<evidence type="ECO:0000256" key="1">
    <source>
        <dbReference type="SAM" id="SignalP"/>
    </source>
</evidence>
<sequence length="167" mass="18419">MKTAFIGLVSLALMPAAYAGDIHITFSDEMVEDLQDDYGMREADYLTEQLREDIMQEFDGKLDMYGDITVEIVDAKPNRPTFQQMGDTPGLSMRSVSLGGAKLTGSIEDLDGNVISVTDYRYYENDIRAVVGRATWSDANRAFDRFARKLAKDVEAAAPQAAGDDVS</sequence>